<evidence type="ECO:0000256" key="1">
    <source>
        <dbReference type="ARBA" id="ARBA00022723"/>
    </source>
</evidence>
<sequence>MNDEGPLRQSLAQCLREMAAGDLSPGASGNISARWCDGMLVSASGLKAASATADDFVFVEGDSTDAPLYTGSLRPSSEWLMHLRLYQCRPATQAIVHCHSPFATALACKHLPIPAFHYMVSIAGGDSIPCCDYALFGTEQLAEQVALALTDRTACLMANHGQISVGDTPQRALALAAEVESLARMYLLARQGGEPELLDREQMMAVFEKFRGYGQRL</sequence>
<name>A0ABX1GF50_9GAMM</name>
<evidence type="ECO:0000313" key="4">
    <source>
        <dbReference type="EMBL" id="NKI17551.1"/>
    </source>
</evidence>
<dbReference type="Proteomes" id="UP000765845">
    <property type="component" value="Unassembled WGS sequence"/>
</dbReference>
<keyword evidence="1" id="KW-0479">Metal-binding</keyword>
<organism evidence="4 5">
    <name type="scientific">Spongiibacter thalassae</name>
    <dbReference type="NCBI Taxonomy" id="2721624"/>
    <lineage>
        <taxon>Bacteria</taxon>
        <taxon>Pseudomonadati</taxon>
        <taxon>Pseudomonadota</taxon>
        <taxon>Gammaproteobacteria</taxon>
        <taxon>Cellvibrionales</taxon>
        <taxon>Spongiibacteraceae</taxon>
        <taxon>Spongiibacter</taxon>
    </lineage>
</organism>
<dbReference type="Gene3D" id="3.40.225.10">
    <property type="entry name" value="Class II aldolase/adducin N-terminal domain"/>
    <property type="match status" value="1"/>
</dbReference>
<evidence type="ECO:0000256" key="2">
    <source>
        <dbReference type="ARBA" id="ARBA00023239"/>
    </source>
</evidence>
<dbReference type="InterPro" id="IPR036409">
    <property type="entry name" value="Aldolase_II/adducin_N_sf"/>
</dbReference>
<feature type="domain" description="Class II aldolase/adducin N-terminal" evidence="3">
    <location>
        <begin position="9"/>
        <end position="187"/>
    </location>
</feature>
<protein>
    <submittedName>
        <fullName evidence="4">Class II aldolase</fullName>
    </submittedName>
</protein>
<dbReference type="PANTHER" id="PTHR22789">
    <property type="entry name" value="FUCULOSE PHOSPHATE ALDOLASE"/>
    <property type="match status" value="1"/>
</dbReference>
<comment type="caution">
    <text evidence="4">The sequence shown here is derived from an EMBL/GenBank/DDBJ whole genome shotgun (WGS) entry which is preliminary data.</text>
</comment>
<reference evidence="4 5" key="1">
    <citation type="submission" date="2020-04" db="EMBL/GenBank/DDBJ databases">
        <authorList>
            <person name="Yoon J."/>
        </authorList>
    </citation>
    <scope>NUCLEOTIDE SEQUENCE [LARGE SCALE GENOMIC DNA]</scope>
    <source>
        <strain evidence="4 5">KMU-166</strain>
    </source>
</reference>
<keyword evidence="2" id="KW-0456">Lyase</keyword>
<dbReference type="EMBL" id="JAAWWK010000003">
    <property type="protein sequence ID" value="NKI17551.1"/>
    <property type="molecule type" value="Genomic_DNA"/>
</dbReference>
<dbReference type="SUPFAM" id="SSF53639">
    <property type="entry name" value="AraD/HMP-PK domain-like"/>
    <property type="match status" value="1"/>
</dbReference>
<evidence type="ECO:0000313" key="5">
    <source>
        <dbReference type="Proteomes" id="UP000765845"/>
    </source>
</evidence>
<evidence type="ECO:0000259" key="3">
    <source>
        <dbReference type="SMART" id="SM01007"/>
    </source>
</evidence>
<dbReference type="InterPro" id="IPR050197">
    <property type="entry name" value="Aldolase_class_II_sugar_metab"/>
</dbReference>
<dbReference type="InterPro" id="IPR001303">
    <property type="entry name" value="Aldolase_II/adducin_N"/>
</dbReference>
<accession>A0ABX1GF50</accession>
<gene>
    <name evidence="4" type="ORF">HCU74_08985</name>
</gene>
<dbReference type="Pfam" id="PF00596">
    <property type="entry name" value="Aldolase_II"/>
    <property type="match status" value="1"/>
</dbReference>
<dbReference type="RefSeq" id="WP_168450108.1">
    <property type="nucleotide sequence ID" value="NZ_JAAWWK010000003.1"/>
</dbReference>
<keyword evidence="5" id="KW-1185">Reference proteome</keyword>
<dbReference type="SMART" id="SM01007">
    <property type="entry name" value="Aldolase_II"/>
    <property type="match status" value="1"/>
</dbReference>
<proteinExistence type="predicted"/>
<dbReference type="PANTHER" id="PTHR22789:SF0">
    <property type="entry name" value="3-OXO-TETRONATE 4-PHOSPHATE DECARBOXYLASE-RELATED"/>
    <property type="match status" value="1"/>
</dbReference>